<evidence type="ECO:0000256" key="1">
    <source>
        <dbReference type="ARBA" id="ARBA00004120"/>
    </source>
</evidence>
<dbReference type="GO" id="GO:0030992">
    <property type="term" value="C:intraciliary transport particle B"/>
    <property type="evidence" value="ECO:0007669"/>
    <property type="project" value="TreeGrafter"/>
</dbReference>
<gene>
    <name evidence="9" type="ORF">DEA37_0001921</name>
</gene>
<comment type="similarity">
    <text evidence="2">Belongs to the IFT46 family.</text>
</comment>
<dbReference type="GO" id="GO:0060271">
    <property type="term" value="P:cilium assembly"/>
    <property type="evidence" value="ECO:0007669"/>
    <property type="project" value="TreeGrafter"/>
</dbReference>
<evidence type="ECO:0000256" key="2">
    <source>
        <dbReference type="ARBA" id="ARBA00007700"/>
    </source>
</evidence>
<dbReference type="Proteomes" id="UP000324629">
    <property type="component" value="Unassembled WGS sequence"/>
</dbReference>
<proteinExistence type="inferred from homology"/>
<reference evidence="9 10" key="1">
    <citation type="journal article" date="2019" name="Gigascience">
        <title>Whole-genome sequence of the oriental lung fluke Paragonimus westermani.</title>
        <authorList>
            <person name="Oey H."/>
            <person name="Zakrzewski M."/>
            <person name="Narain K."/>
            <person name="Devi K.R."/>
            <person name="Agatsuma T."/>
            <person name="Nawaratna S."/>
            <person name="Gobert G.N."/>
            <person name="Jones M.K."/>
            <person name="Ragan M.A."/>
            <person name="McManus D.P."/>
            <person name="Krause L."/>
        </authorList>
    </citation>
    <scope>NUCLEOTIDE SEQUENCE [LARGE SCALE GENOMIC DNA]</scope>
    <source>
        <strain evidence="9 10">IND2009</strain>
    </source>
</reference>
<name>A0A5J4NHW5_9TREM</name>
<dbReference type="PANTHER" id="PTHR13376:SF0">
    <property type="entry name" value="INTRAFLAGELLAR TRANSPORT PROTEIN 46 HOMOLOG"/>
    <property type="match status" value="1"/>
</dbReference>
<evidence type="ECO:0000256" key="3">
    <source>
        <dbReference type="ARBA" id="ARBA00017206"/>
    </source>
</evidence>
<keyword evidence="5" id="KW-0969">Cilium</keyword>
<keyword evidence="9" id="KW-0282">Flagellum</keyword>
<dbReference type="EMBL" id="QNGE01002785">
    <property type="protein sequence ID" value="KAA3675000.1"/>
    <property type="molecule type" value="Genomic_DNA"/>
</dbReference>
<organism evidence="9 10">
    <name type="scientific">Paragonimus westermani</name>
    <dbReference type="NCBI Taxonomy" id="34504"/>
    <lineage>
        <taxon>Eukaryota</taxon>
        <taxon>Metazoa</taxon>
        <taxon>Spiralia</taxon>
        <taxon>Lophotrochozoa</taxon>
        <taxon>Platyhelminthes</taxon>
        <taxon>Trematoda</taxon>
        <taxon>Digenea</taxon>
        <taxon>Plagiorchiida</taxon>
        <taxon>Troglotremata</taxon>
        <taxon>Troglotrematidae</taxon>
        <taxon>Paragonimus</taxon>
    </lineage>
</organism>
<keyword evidence="6" id="KW-0206">Cytoskeleton</keyword>
<dbReference type="GO" id="GO:0042073">
    <property type="term" value="P:intraciliary transport"/>
    <property type="evidence" value="ECO:0007669"/>
    <property type="project" value="InterPro"/>
</dbReference>
<feature type="region of interest" description="Disordered" evidence="8">
    <location>
        <begin position="23"/>
        <end position="63"/>
    </location>
</feature>
<dbReference type="InterPro" id="IPR022088">
    <property type="entry name" value="Intraflagellar_transp_cmplxB"/>
</dbReference>
<dbReference type="Pfam" id="PF12317">
    <property type="entry name" value="IFT46_B_C"/>
    <property type="match status" value="1"/>
</dbReference>
<dbReference type="AlphaFoldDB" id="A0A5J4NHW5"/>
<evidence type="ECO:0000256" key="5">
    <source>
        <dbReference type="ARBA" id="ARBA00023069"/>
    </source>
</evidence>
<keyword evidence="10" id="KW-1185">Reference proteome</keyword>
<keyword evidence="7" id="KW-0966">Cell projection</keyword>
<feature type="compositionally biased region" description="Acidic residues" evidence="8">
    <location>
        <begin position="40"/>
        <end position="60"/>
    </location>
</feature>
<evidence type="ECO:0000313" key="9">
    <source>
        <dbReference type="EMBL" id="KAA3675000.1"/>
    </source>
</evidence>
<sequence length="286" mass="32099">MSNIVMASPSLLASIKPGPTRRLKGVAHVGAGAPPVSASSEEDEDEEEDEEDEEDDEDSTPEIIEGAYNPADYEHLSVSPEIKEMFEYIQRYTPQVIELETRLKPFIPDYIAAVGDIDAFLKVPRPDGVPDNLGLLVLDEPCANQSDPTVLDLHLRALSKQSSVKQLTVRSIENAEQKAKAIDNWIKNIADLYRAKPPVTVHYVRNMPEISSLMAEWSPKFEEVLRNLHLPSSELDCNLKDYVDIICDAFVSPPYPQALLDIPVYNSRIHSLHLLFSLYLEFKNSQ</sequence>
<keyword evidence="4" id="KW-0963">Cytoplasm</keyword>
<protein>
    <recommendedName>
        <fullName evidence="3">Intraflagellar transport protein 46 homolog</fullName>
    </recommendedName>
</protein>
<comment type="caution">
    <text evidence="9">The sequence shown here is derived from an EMBL/GenBank/DDBJ whole genome shotgun (WGS) entry which is preliminary data.</text>
</comment>
<evidence type="ECO:0000256" key="4">
    <source>
        <dbReference type="ARBA" id="ARBA00022490"/>
    </source>
</evidence>
<evidence type="ECO:0000256" key="8">
    <source>
        <dbReference type="SAM" id="MobiDB-lite"/>
    </source>
</evidence>
<comment type="subcellular location">
    <subcellularLocation>
        <location evidence="1">Cytoplasm</location>
        <location evidence="1">Cytoskeleton</location>
        <location evidence="1">Cilium basal body</location>
    </subcellularLocation>
</comment>
<feature type="non-terminal residue" evidence="9">
    <location>
        <position position="286"/>
    </location>
</feature>
<evidence type="ECO:0000313" key="10">
    <source>
        <dbReference type="Proteomes" id="UP000324629"/>
    </source>
</evidence>
<evidence type="ECO:0000256" key="6">
    <source>
        <dbReference type="ARBA" id="ARBA00023212"/>
    </source>
</evidence>
<accession>A0A5J4NHW5</accession>
<dbReference type="GO" id="GO:0005815">
    <property type="term" value="C:microtubule organizing center"/>
    <property type="evidence" value="ECO:0007669"/>
    <property type="project" value="TreeGrafter"/>
</dbReference>
<evidence type="ECO:0000256" key="7">
    <source>
        <dbReference type="ARBA" id="ARBA00023273"/>
    </source>
</evidence>
<dbReference type="GO" id="GO:0031514">
    <property type="term" value="C:motile cilium"/>
    <property type="evidence" value="ECO:0007669"/>
    <property type="project" value="TreeGrafter"/>
</dbReference>
<dbReference type="PANTHER" id="PTHR13376">
    <property type="entry name" value="INTRAFLAGELLAR TRANSPORT PROTEIN 46 HOMOLOG"/>
    <property type="match status" value="1"/>
</dbReference>